<name>A0A2T6B893_9RHOB</name>
<proteinExistence type="predicted"/>
<accession>A0A2T6B893</accession>
<sequence length="141" mass="15358">MRPSPSPPDLSVLEPDRIRDLPFPDLAAAACAALDTLRDGSGGVEGALELLETAEADALYEALWQVHLIPHIRRVPAPNPYEELETHEVQEALVGALREAAARRAGSPQPFYALLNGLGDLPALDLANRVDAWRHRYPTPI</sequence>
<dbReference type="RefSeq" id="WP_108127588.1">
    <property type="nucleotide sequence ID" value="NZ_QBKP01000002.1"/>
</dbReference>
<dbReference type="EMBL" id="QBKP01000002">
    <property type="protein sequence ID" value="PTX52276.1"/>
    <property type="molecule type" value="Genomic_DNA"/>
</dbReference>
<organism evidence="1 2">
    <name type="scientific">Gemmobacter caeni</name>
    <dbReference type="NCBI Taxonomy" id="589035"/>
    <lineage>
        <taxon>Bacteria</taxon>
        <taxon>Pseudomonadati</taxon>
        <taxon>Pseudomonadota</taxon>
        <taxon>Alphaproteobacteria</taxon>
        <taxon>Rhodobacterales</taxon>
        <taxon>Paracoccaceae</taxon>
        <taxon>Gemmobacter</taxon>
    </lineage>
</organism>
<dbReference type="AlphaFoldDB" id="A0A2T6B893"/>
<reference evidence="1 2" key="1">
    <citation type="submission" date="2018-04" db="EMBL/GenBank/DDBJ databases">
        <title>Genomic Encyclopedia of Archaeal and Bacterial Type Strains, Phase II (KMG-II): from individual species to whole genera.</title>
        <authorList>
            <person name="Goeker M."/>
        </authorList>
    </citation>
    <scope>NUCLEOTIDE SEQUENCE [LARGE SCALE GENOMIC DNA]</scope>
    <source>
        <strain evidence="1 2">DSM 21823</strain>
    </source>
</reference>
<comment type="caution">
    <text evidence="1">The sequence shown here is derived from an EMBL/GenBank/DDBJ whole genome shotgun (WGS) entry which is preliminary data.</text>
</comment>
<evidence type="ECO:0000313" key="1">
    <source>
        <dbReference type="EMBL" id="PTX52276.1"/>
    </source>
</evidence>
<protein>
    <submittedName>
        <fullName evidence="1">Uncharacterized protein</fullName>
    </submittedName>
</protein>
<keyword evidence="2" id="KW-1185">Reference proteome</keyword>
<gene>
    <name evidence="1" type="ORF">C8N34_10254</name>
</gene>
<dbReference type="Proteomes" id="UP000244224">
    <property type="component" value="Unassembled WGS sequence"/>
</dbReference>
<evidence type="ECO:0000313" key="2">
    <source>
        <dbReference type="Proteomes" id="UP000244224"/>
    </source>
</evidence>